<dbReference type="Pfam" id="PF00168">
    <property type="entry name" value="C2"/>
    <property type="match status" value="1"/>
</dbReference>
<keyword evidence="6" id="KW-1185">Reference proteome</keyword>
<dbReference type="PANTHER" id="PTHR45911">
    <property type="entry name" value="C2 DOMAIN-CONTAINING PROTEIN"/>
    <property type="match status" value="1"/>
</dbReference>
<dbReference type="PROSITE" id="PS50020">
    <property type="entry name" value="WW_DOMAIN_2"/>
    <property type="match status" value="1"/>
</dbReference>
<reference evidence="7" key="1">
    <citation type="submission" date="2016-06" db="UniProtKB">
        <authorList>
            <consortium name="WormBaseParasite"/>
        </authorList>
    </citation>
    <scope>IDENTIFICATION</scope>
</reference>
<dbReference type="InterPro" id="IPR001202">
    <property type="entry name" value="WW_dom"/>
</dbReference>
<evidence type="ECO:0000259" key="3">
    <source>
        <dbReference type="PROSITE" id="PS50004"/>
    </source>
</evidence>
<feature type="domain" description="WW" evidence="4">
    <location>
        <begin position="219"/>
        <end position="252"/>
    </location>
</feature>
<proteinExistence type="predicted"/>
<dbReference type="SMART" id="SM00456">
    <property type="entry name" value="WW"/>
    <property type="match status" value="1"/>
</dbReference>
<dbReference type="InterPro" id="IPR036020">
    <property type="entry name" value="WW_dom_sf"/>
</dbReference>
<dbReference type="GO" id="GO:0005509">
    <property type="term" value="F:calcium ion binding"/>
    <property type="evidence" value="ECO:0007669"/>
    <property type="project" value="TreeGrafter"/>
</dbReference>
<protein>
    <submittedName>
        <fullName evidence="7">WW domain-containing protein</fullName>
    </submittedName>
</protein>
<keyword evidence="1" id="KW-0479">Metal-binding</keyword>
<dbReference type="OrthoDB" id="423283at2759"/>
<reference evidence="5 6" key="2">
    <citation type="submission" date="2018-11" db="EMBL/GenBank/DDBJ databases">
        <authorList>
            <consortium name="Pathogen Informatics"/>
        </authorList>
    </citation>
    <scope>NUCLEOTIDE SEQUENCE [LARGE SCALE GENOMIC DNA]</scope>
</reference>
<sequence length="253" mass="29194">MREDDLVVLRDRPAAVDIFSDLLGVWLAAAVEDFLHLVSAQARNTDAVIMVDHPVVHGLPENAQENLRLLRVRVVRGIDLAKKDIFGASDPYVKVHLYKDNRQICTVQTKTIKKSLHPVWNEEYIFRVDPSCKVIFEVFDENRITRDDFLGTVEIELKSVRIPRERPGRAIREKNCALRPRRWIKKFYNELTKGGDWEFVRAGCQTSMVAESPSAEQQPSLPSGWEERVDANGRTFYVNHVTRSTQWERPTLL</sequence>
<evidence type="ECO:0000256" key="2">
    <source>
        <dbReference type="ARBA" id="ARBA00022837"/>
    </source>
</evidence>
<dbReference type="PROSITE" id="PS01159">
    <property type="entry name" value="WW_DOMAIN_1"/>
    <property type="match status" value="1"/>
</dbReference>
<dbReference type="Gene3D" id="2.20.70.10">
    <property type="match status" value="1"/>
</dbReference>
<dbReference type="InterPro" id="IPR000008">
    <property type="entry name" value="C2_dom"/>
</dbReference>
<dbReference type="Pfam" id="PF00397">
    <property type="entry name" value="WW"/>
    <property type="match status" value="1"/>
</dbReference>
<dbReference type="Gene3D" id="2.60.40.150">
    <property type="entry name" value="C2 domain"/>
    <property type="match status" value="1"/>
</dbReference>
<dbReference type="SUPFAM" id="SSF51045">
    <property type="entry name" value="WW domain"/>
    <property type="match status" value="1"/>
</dbReference>
<dbReference type="PRINTS" id="PR00360">
    <property type="entry name" value="C2DOMAIN"/>
</dbReference>
<dbReference type="InterPro" id="IPR035892">
    <property type="entry name" value="C2_domain_sf"/>
</dbReference>
<dbReference type="GO" id="GO:0030672">
    <property type="term" value="C:synaptic vesicle membrane"/>
    <property type="evidence" value="ECO:0007669"/>
    <property type="project" value="TreeGrafter"/>
</dbReference>
<feature type="domain" description="C2" evidence="3">
    <location>
        <begin position="51"/>
        <end position="170"/>
    </location>
</feature>
<dbReference type="WBParaSite" id="SBAD_0000487901-mRNA-1">
    <property type="protein sequence ID" value="SBAD_0000487901-mRNA-1"/>
    <property type="gene ID" value="SBAD_0000487901"/>
</dbReference>
<dbReference type="GO" id="GO:0046928">
    <property type="term" value="P:regulation of neurotransmitter secretion"/>
    <property type="evidence" value="ECO:0007669"/>
    <property type="project" value="TreeGrafter"/>
</dbReference>
<dbReference type="SMART" id="SM00239">
    <property type="entry name" value="C2"/>
    <property type="match status" value="1"/>
</dbReference>
<keyword evidence="2" id="KW-0106">Calcium</keyword>
<gene>
    <name evidence="5" type="ORF">SBAD_LOCUS4683</name>
</gene>
<dbReference type="PROSITE" id="PS50004">
    <property type="entry name" value="C2"/>
    <property type="match status" value="1"/>
</dbReference>
<dbReference type="AlphaFoldDB" id="A0A183IM37"/>
<dbReference type="Proteomes" id="UP000270296">
    <property type="component" value="Unassembled WGS sequence"/>
</dbReference>
<evidence type="ECO:0000259" key="4">
    <source>
        <dbReference type="PROSITE" id="PS50020"/>
    </source>
</evidence>
<dbReference type="CDD" id="cd00201">
    <property type="entry name" value="WW"/>
    <property type="match status" value="1"/>
</dbReference>
<dbReference type="PANTHER" id="PTHR45911:SF3">
    <property type="entry name" value="DYSFERLIN-RELATED"/>
    <property type="match status" value="1"/>
</dbReference>
<evidence type="ECO:0000256" key="1">
    <source>
        <dbReference type="ARBA" id="ARBA00022723"/>
    </source>
</evidence>
<dbReference type="EMBL" id="UZAM01008481">
    <property type="protein sequence ID" value="VDP05147.1"/>
    <property type="molecule type" value="Genomic_DNA"/>
</dbReference>
<name>A0A183IM37_9BILA</name>
<accession>A0A183IM37</accession>
<evidence type="ECO:0000313" key="7">
    <source>
        <dbReference type="WBParaSite" id="SBAD_0000487901-mRNA-1"/>
    </source>
</evidence>
<evidence type="ECO:0000313" key="6">
    <source>
        <dbReference type="Proteomes" id="UP000270296"/>
    </source>
</evidence>
<organism evidence="7">
    <name type="scientific">Soboliphyme baturini</name>
    <dbReference type="NCBI Taxonomy" id="241478"/>
    <lineage>
        <taxon>Eukaryota</taxon>
        <taxon>Metazoa</taxon>
        <taxon>Ecdysozoa</taxon>
        <taxon>Nematoda</taxon>
        <taxon>Enoplea</taxon>
        <taxon>Dorylaimia</taxon>
        <taxon>Dioctophymatida</taxon>
        <taxon>Dioctophymatoidea</taxon>
        <taxon>Soboliphymatidae</taxon>
        <taxon>Soboliphyme</taxon>
    </lineage>
</organism>
<dbReference type="SUPFAM" id="SSF49562">
    <property type="entry name" value="C2 domain (Calcium/lipid-binding domain, CaLB)"/>
    <property type="match status" value="1"/>
</dbReference>
<evidence type="ECO:0000313" key="5">
    <source>
        <dbReference type="EMBL" id="VDP05147.1"/>
    </source>
</evidence>